<evidence type="ECO:0000256" key="2">
    <source>
        <dbReference type="ARBA" id="ARBA00022679"/>
    </source>
</evidence>
<dbReference type="GO" id="GO:0008171">
    <property type="term" value="F:O-methyltransferase activity"/>
    <property type="evidence" value="ECO:0007669"/>
    <property type="project" value="InterPro"/>
</dbReference>
<dbReference type="InterPro" id="IPR036388">
    <property type="entry name" value="WH-like_DNA-bd_sf"/>
</dbReference>
<organism evidence="5 6">
    <name type="scientific">Blepharisma stoltei</name>
    <dbReference type="NCBI Taxonomy" id="1481888"/>
    <lineage>
        <taxon>Eukaryota</taxon>
        <taxon>Sar</taxon>
        <taxon>Alveolata</taxon>
        <taxon>Ciliophora</taxon>
        <taxon>Postciliodesmatophora</taxon>
        <taxon>Heterotrichea</taxon>
        <taxon>Heterotrichida</taxon>
        <taxon>Blepharismidae</taxon>
        <taxon>Blepharisma</taxon>
    </lineage>
</organism>
<evidence type="ECO:0000256" key="1">
    <source>
        <dbReference type="ARBA" id="ARBA00022603"/>
    </source>
</evidence>
<dbReference type="InterPro" id="IPR001077">
    <property type="entry name" value="COMT_C"/>
</dbReference>
<evidence type="ECO:0000256" key="3">
    <source>
        <dbReference type="ARBA" id="ARBA00022691"/>
    </source>
</evidence>
<dbReference type="CDD" id="cd02440">
    <property type="entry name" value="AdoMet_MTases"/>
    <property type="match status" value="1"/>
</dbReference>
<dbReference type="PANTHER" id="PTHR43712:SF2">
    <property type="entry name" value="O-METHYLTRANSFERASE CICE"/>
    <property type="match status" value="1"/>
</dbReference>
<proteinExistence type="predicted"/>
<gene>
    <name evidence="5" type="ORF">BSTOLATCC_MIC22306</name>
</gene>
<dbReference type="EMBL" id="CAJZBQ010000021">
    <property type="protein sequence ID" value="CAG9318948.1"/>
    <property type="molecule type" value="Genomic_DNA"/>
</dbReference>
<keyword evidence="6" id="KW-1185">Reference proteome</keyword>
<evidence type="ECO:0000259" key="4">
    <source>
        <dbReference type="Pfam" id="PF00891"/>
    </source>
</evidence>
<accession>A0AAU9IZB7</accession>
<keyword evidence="1" id="KW-0489">Methyltransferase</keyword>
<feature type="domain" description="O-methyltransferase C-terminal" evidence="4">
    <location>
        <begin position="121"/>
        <end position="314"/>
    </location>
</feature>
<dbReference type="PIRSF" id="PIRSF005739">
    <property type="entry name" value="O-mtase"/>
    <property type="match status" value="1"/>
</dbReference>
<dbReference type="Proteomes" id="UP001162131">
    <property type="component" value="Unassembled WGS sequence"/>
</dbReference>
<dbReference type="SUPFAM" id="SSF46785">
    <property type="entry name" value="Winged helix' DNA-binding domain"/>
    <property type="match status" value="1"/>
</dbReference>
<dbReference type="PROSITE" id="PS51683">
    <property type="entry name" value="SAM_OMT_II"/>
    <property type="match status" value="1"/>
</dbReference>
<dbReference type="AlphaFoldDB" id="A0AAU9IZB7"/>
<dbReference type="InterPro" id="IPR029063">
    <property type="entry name" value="SAM-dependent_MTases_sf"/>
</dbReference>
<name>A0AAU9IZB7_9CILI</name>
<keyword evidence="2" id="KW-0808">Transferase</keyword>
<dbReference type="Gene3D" id="3.40.50.150">
    <property type="entry name" value="Vaccinia Virus protein VP39"/>
    <property type="match status" value="1"/>
</dbReference>
<evidence type="ECO:0000313" key="6">
    <source>
        <dbReference type="Proteomes" id="UP001162131"/>
    </source>
</evidence>
<comment type="caution">
    <text evidence="5">The sequence shown here is derived from an EMBL/GenBank/DDBJ whole genome shotgun (WGS) entry which is preliminary data.</text>
</comment>
<dbReference type="SUPFAM" id="SSF53335">
    <property type="entry name" value="S-adenosyl-L-methionine-dependent methyltransferases"/>
    <property type="match status" value="1"/>
</dbReference>
<protein>
    <recommendedName>
        <fullName evidence="4">O-methyltransferase C-terminal domain-containing protein</fullName>
    </recommendedName>
</protein>
<dbReference type="InterPro" id="IPR016461">
    <property type="entry name" value="COMT-like"/>
</dbReference>
<keyword evidence="3" id="KW-0949">S-adenosyl-L-methionine</keyword>
<dbReference type="Gene3D" id="1.10.10.10">
    <property type="entry name" value="Winged helix-like DNA-binding domain superfamily/Winged helix DNA-binding domain"/>
    <property type="match status" value="1"/>
</dbReference>
<sequence>MDALAIRSSIFQVLAGPQLAAMLYTSLELKLPELLTSPKSIEYLSVKTQTVLEKLERTLHALEAFGFFSYDSESGQWSNSQLSAALLDESLSSIAKYCIMPYKCEVLCNFSESLTQEKSAHELLFGCRYVEGLKRRQKPFEIYQKAMAGWTNFDGKDRIDVELNDFWRVLDVGGGDGTLLIDLAHAYPTISGTIFDIPESQALIDENIEKNGLQGRLDSAAGSFFETIPKGYDCILIKNTLIDWNDRDCRKILDNCRKVLDAGAQLRWIDCVMDRHDQHDLWGVILDMNMMASGNGRVRTKEQIEKLLYETGFRFDSISPSTKKRKGNTSSSLAPSAKHCIINATAI</sequence>
<reference evidence="5" key="1">
    <citation type="submission" date="2021-09" db="EMBL/GenBank/DDBJ databases">
        <authorList>
            <consortium name="AG Swart"/>
            <person name="Singh M."/>
            <person name="Singh A."/>
            <person name="Seah K."/>
            <person name="Emmerich C."/>
        </authorList>
    </citation>
    <scope>NUCLEOTIDE SEQUENCE</scope>
    <source>
        <strain evidence="5">ATCC30299</strain>
    </source>
</reference>
<evidence type="ECO:0000313" key="5">
    <source>
        <dbReference type="EMBL" id="CAG9318948.1"/>
    </source>
</evidence>
<dbReference type="Pfam" id="PF00891">
    <property type="entry name" value="Methyltransf_2"/>
    <property type="match status" value="1"/>
</dbReference>
<dbReference type="InterPro" id="IPR036390">
    <property type="entry name" value="WH_DNA-bd_sf"/>
</dbReference>
<dbReference type="GO" id="GO:0032259">
    <property type="term" value="P:methylation"/>
    <property type="evidence" value="ECO:0007669"/>
    <property type="project" value="UniProtKB-KW"/>
</dbReference>
<dbReference type="PANTHER" id="PTHR43712">
    <property type="entry name" value="PUTATIVE (AFU_ORTHOLOGUE AFUA_4G14580)-RELATED"/>
    <property type="match status" value="1"/>
</dbReference>